<reference evidence="1" key="1">
    <citation type="journal article" date="2010" name="Nature">
        <title>The sequence and de novo assembly of the giant panda genome.</title>
        <authorList>
            <person name="Li R."/>
            <person name="Fan W."/>
            <person name="Tian G."/>
            <person name="Zhu H."/>
            <person name="He L."/>
            <person name="Cai J."/>
            <person name="Huang Q."/>
            <person name="Cai Q."/>
            <person name="Li B."/>
            <person name="Bai Y."/>
            <person name="Zhang Z."/>
            <person name="Zhang Y."/>
            <person name="Wang W."/>
            <person name="Li J."/>
            <person name="Wei F."/>
            <person name="Li H."/>
            <person name="Jian M."/>
            <person name="Li J."/>
            <person name="Zhang Z."/>
            <person name="Nielsen R."/>
            <person name="Li D."/>
            <person name="Gu W."/>
            <person name="Yang Z."/>
            <person name="Xuan Z."/>
            <person name="Ryder O.A."/>
            <person name="Leung F.C."/>
            <person name="Zhou Y."/>
            <person name="Cao J."/>
            <person name="Sun X."/>
            <person name="Fu Y."/>
            <person name="Fang X."/>
            <person name="Guo X."/>
            <person name="Wang B."/>
            <person name="Hou R."/>
            <person name="Shen F."/>
            <person name="Mu B."/>
            <person name="Ni P."/>
            <person name="Lin R."/>
            <person name="Qian W."/>
            <person name="Wang G."/>
            <person name="Yu C."/>
            <person name="Nie W."/>
            <person name="Wang J."/>
            <person name="Wu Z."/>
            <person name="Liang H."/>
            <person name="Min J."/>
            <person name="Wu Q."/>
            <person name="Cheng S."/>
            <person name="Ruan J."/>
            <person name="Wang M."/>
            <person name="Shi Z."/>
            <person name="Wen M."/>
            <person name="Liu B."/>
            <person name="Ren X."/>
            <person name="Zheng H."/>
            <person name="Dong D."/>
            <person name="Cook K."/>
            <person name="Shan G."/>
            <person name="Zhang H."/>
            <person name="Kosiol C."/>
            <person name="Xie X."/>
            <person name="Lu Z."/>
            <person name="Zheng H."/>
            <person name="Li Y."/>
            <person name="Steiner C.C."/>
            <person name="Lam T.T."/>
            <person name="Lin S."/>
            <person name="Zhang Q."/>
            <person name="Li G."/>
            <person name="Tian J."/>
            <person name="Gong T."/>
            <person name="Liu H."/>
            <person name="Zhang D."/>
            <person name="Fang L."/>
            <person name="Ye C."/>
            <person name="Zhang J."/>
            <person name="Hu W."/>
            <person name="Xu A."/>
            <person name="Ren Y."/>
            <person name="Zhang G."/>
            <person name="Bruford M.W."/>
            <person name="Li Q."/>
            <person name="Ma L."/>
            <person name="Guo Y."/>
            <person name="An N."/>
            <person name="Hu Y."/>
            <person name="Zheng Y."/>
            <person name="Shi Y."/>
            <person name="Li Z."/>
            <person name="Liu Q."/>
            <person name="Chen Y."/>
            <person name="Zhao J."/>
            <person name="Qu N."/>
            <person name="Zhao S."/>
            <person name="Tian F."/>
            <person name="Wang X."/>
            <person name="Wang H."/>
            <person name="Xu L."/>
            <person name="Liu X."/>
            <person name="Vinar T."/>
            <person name="Wang Y."/>
            <person name="Lam T.W."/>
            <person name="Yiu S.M."/>
            <person name="Liu S."/>
            <person name="Zhang H."/>
            <person name="Li D."/>
            <person name="Huang Y."/>
            <person name="Wang X."/>
            <person name="Yang G."/>
            <person name="Jiang Z."/>
            <person name="Wang J."/>
            <person name="Qin N."/>
            <person name="Li L."/>
            <person name="Li J."/>
            <person name="Bolund L."/>
            <person name="Kristiansen K."/>
            <person name="Wong G.K."/>
            <person name="Olson M."/>
            <person name="Zhang X."/>
            <person name="Li S."/>
            <person name="Yang H."/>
            <person name="Wang J."/>
            <person name="Wang J."/>
        </authorList>
    </citation>
    <scope>NUCLEOTIDE SEQUENCE [LARGE SCALE GENOMIC DNA]</scope>
</reference>
<evidence type="ECO:0000313" key="1">
    <source>
        <dbReference type="EMBL" id="EFB17960.1"/>
    </source>
</evidence>
<organism evidence="1">
    <name type="scientific">Ailuropoda melanoleuca</name>
    <name type="common">Giant panda</name>
    <dbReference type="NCBI Taxonomy" id="9646"/>
    <lineage>
        <taxon>Eukaryota</taxon>
        <taxon>Metazoa</taxon>
        <taxon>Chordata</taxon>
        <taxon>Craniata</taxon>
        <taxon>Vertebrata</taxon>
        <taxon>Euteleostomi</taxon>
        <taxon>Mammalia</taxon>
        <taxon>Eutheria</taxon>
        <taxon>Laurasiatheria</taxon>
        <taxon>Carnivora</taxon>
        <taxon>Caniformia</taxon>
        <taxon>Ursidae</taxon>
        <taxon>Ailuropoda</taxon>
    </lineage>
</organism>
<feature type="non-terminal residue" evidence="1">
    <location>
        <position position="1"/>
    </location>
</feature>
<protein>
    <submittedName>
        <fullName evidence="1">Uncharacterized protein</fullName>
    </submittedName>
</protein>
<name>D2H8D9_AILME</name>
<accession>D2H8D9</accession>
<dbReference type="InParanoid" id="D2H8D9"/>
<feature type="non-terminal residue" evidence="1">
    <location>
        <position position="62"/>
    </location>
</feature>
<gene>
    <name evidence="1" type="ORF">PANDA_006495</name>
</gene>
<dbReference type="AlphaFoldDB" id="D2H8D9"/>
<sequence length="62" mass="6880">SGETVSVQLLQTGHPGRLQHSFPACYRCESQGQVGGMEREQRDVQDGCHEDLCCQSGRTEEK</sequence>
<dbReference type="EMBL" id="GL192573">
    <property type="protein sequence ID" value="EFB17960.1"/>
    <property type="molecule type" value="Genomic_DNA"/>
</dbReference>
<proteinExistence type="predicted"/>